<keyword evidence="4" id="KW-0479">Metal-binding</keyword>
<dbReference type="VEuPathDB" id="TrichDB:TVAGG3_0612090"/>
<dbReference type="GO" id="GO:0004222">
    <property type="term" value="F:metalloendopeptidase activity"/>
    <property type="evidence" value="ECO:0007669"/>
    <property type="project" value="InterPro"/>
</dbReference>
<dbReference type="KEGG" id="tva:4762375"/>
<comment type="similarity">
    <text evidence="2">Belongs to the peptidase M8 family.</text>
</comment>
<evidence type="ECO:0000256" key="2">
    <source>
        <dbReference type="ARBA" id="ARBA00005860"/>
    </source>
</evidence>
<keyword evidence="3" id="KW-0645">Protease</keyword>
<dbReference type="GO" id="GO:0007155">
    <property type="term" value="P:cell adhesion"/>
    <property type="evidence" value="ECO:0007669"/>
    <property type="project" value="InterPro"/>
</dbReference>
<evidence type="ECO:0000313" key="8">
    <source>
        <dbReference type="EMBL" id="EAY04513.1"/>
    </source>
</evidence>
<comment type="cofactor">
    <cofactor evidence="1">
        <name>Zn(2+)</name>
        <dbReference type="ChEBI" id="CHEBI:29105"/>
    </cofactor>
</comment>
<protein>
    <recommendedName>
        <fullName evidence="10">GP63-like</fullName>
    </recommendedName>
</protein>
<dbReference type="PANTHER" id="PTHR10942:SF0">
    <property type="entry name" value="LEISHMANOLYSIN-LIKE PEPTIDASE"/>
    <property type="match status" value="1"/>
</dbReference>
<dbReference type="AlphaFoldDB" id="A2ES76"/>
<sequence>MPTPKPSPMETPMSTPKPTPVATPVVNFDSRFQKIRITSDYRYINGSKYDSQICHKIGERITDKFGTFQCTAADLMTTNKYNALIQTIENVKTYLTNLLRVDQLSVPITTLAESSTTYEGGENITSSDLHLIFFGHPMPSSYTKFNPTTIQWEMDYHRIIQINIFINIKLLTEYPSDDSGVNSTTFNLLLNKILYGLVGNTYALSFLHPKFSNETYDDIFCSFDYNGKDFKVLQTPYSHIYGVKHYGVETFEGNVTYSSGILVTENGLPNPIIYIQDILVDSIQYDSGPFTKVTDVTLAYLLDTGNYDVDWSFAKPSVYGNKDYIDGNYIPNWPLGPPLTTLPPFTFNDPYNITYSVGFEFNWWGTSSEHLSINCSNVPDGYDDFCNNQDYYDPKRYNLVPIDSEDDYAYQFLNYPIKFCEDGKATIPGMTFLNDDVCGSYRCSDDYSFEIDIPLDLTTGEFHTLNCSSAGIEYSYTENMTTYQKNKTAICPDPERFCRVRNGLNNIFTTDPFSTETPFSTPLVTPCSTPLVTPHSTPLVTSHPTPLVTPDSTPIITNSVTPKITPDLINFNPENTPEVTAAPQSQDTNPTHKHAKIFTEDRKQRSMSSKLLIVALNSCQ</sequence>
<dbReference type="GO" id="GO:0005737">
    <property type="term" value="C:cytoplasm"/>
    <property type="evidence" value="ECO:0000318"/>
    <property type="project" value="GO_Central"/>
</dbReference>
<keyword evidence="6" id="KW-0862">Zinc</keyword>
<evidence type="ECO:0008006" key="10">
    <source>
        <dbReference type="Google" id="ProtNLM"/>
    </source>
</evidence>
<dbReference type="RefSeq" id="XP_001316736.1">
    <property type="nucleotide sequence ID" value="XM_001316701.1"/>
</dbReference>
<keyword evidence="9" id="KW-1185">Reference proteome</keyword>
<evidence type="ECO:0000256" key="3">
    <source>
        <dbReference type="ARBA" id="ARBA00022670"/>
    </source>
</evidence>
<dbReference type="FunFam" id="3.10.170.20:FF:000003">
    <property type="entry name" value="GP63-like"/>
    <property type="match status" value="1"/>
</dbReference>
<dbReference type="PANTHER" id="PTHR10942">
    <property type="entry name" value="LEISHMANOLYSIN-LIKE PEPTIDASE"/>
    <property type="match status" value="1"/>
</dbReference>
<evidence type="ECO:0000256" key="6">
    <source>
        <dbReference type="ARBA" id="ARBA00022833"/>
    </source>
</evidence>
<dbReference type="Gene3D" id="3.90.132.10">
    <property type="entry name" value="Leishmanolysin , domain 2"/>
    <property type="match status" value="1"/>
</dbReference>
<evidence type="ECO:0000256" key="1">
    <source>
        <dbReference type="ARBA" id="ARBA00001947"/>
    </source>
</evidence>
<evidence type="ECO:0000256" key="7">
    <source>
        <dbReference type="ARBA" id="ARBA00023049"/>
    </source>
</evidence>
<dbReference type="FunFam" id="3.90.132.10:FF:000017">
    <property type="entry name" value="Uncharacterized protein"/>
    <property type="match status" value="1"/>
</dbReference>
<dbReference type="VEuPathDB" id="TrichDB:TVAG_453310"/>
<keyword evidence="7" id="KW-0482">Metalloprotease</keyword>
<dbReference type="GO" id="GO:0016020">
    <property type="term" value="C:membrane"/>
    <property type="evidence" value="ECO:0007669"/>
    <property type="project" value="InterPro"/>
</dbReference>
<dbReference type="InterPro" id="IPR001577">
    <property type="entry name" value="Peptidase_M8"/>
</dbReference>
<evidence type="ECO:0000256" key="5">
    <source>
        <dbReference type="ARBA" id="ARBA00022801"/>
    </source>
</evidence>
<dbReference type="Gene3D" id="3.10.170.20">
    <property type="match status" value="1"/>
</dbReference>
<dbReference type="Proteomes" id="UP000001542">
    <property type="component" value="Unassembled WGS sequence"/>
</dbReference>
<evidence type="ECO:0000313" key="9">
    <source>
        <dbReference type="Proteomes" id="UP000001542"/>
    </source>
</evidence>
<dbReference type="GO" id="GO:0008233">
    <property type="term" value="F:peptidase activity"/>
    <property type="evidence" value="ECO:0000318"/>
    <property type="project" value="GO_Central"/>
</dbReference>
<reference evidence="8" key="2">
    <citation type="journal article" date="2007" name="Science">
        <title>Draft genome sequence of the sexually transmitted pathogen Trichomonas vaginalis.</title>
        <authorList>
            <person name="Carlton J.M."/>
            <person name="Hirt R.P."/>
            <person name="Silva J.C."/>
            <person name="Delcher A.L."/>
            <person name="Schatz M."/>
            <person name="Zhao Q."/>
            <person name="Wortman J.R."/>
            <person name="Bidwell S.L."/>
            <person name="Alsmark U.C.M."/>
            <person name="Besteiro S."/>
            <person name="Sicheritz-Ponten T."/>
            <person name="Noel C.J."/>
            <person name="Dacks J.B."/>
            <person name="Foster P.G."/>
            <person name="Simillion C."/>
            <person name="Van de Peer Y."/>
            <person name="Miranda-Saavedra D."/>
            <person name="Barton G.J."/>
            <person name="Westrop G.D."/>
            <person name="Mueller S."/>
            <person name="Dessi D."/>
            <person name="Fiori P.L."/>
            <person name="Ren Q."/>
            <person name="Paulsen I."/>
            <person name="Zhang H."/>
            <person name="Bastida-Corcuera F.D."/>
            <person name="Simoes-Barbosa A."/>
            <person name="Brown M.T."/>
            <person name="Hayes R.D."/>
            <person name="Mukherjee M."/>
            <person name="Okumura C.Y."/>
            <person name="Schneider R."/>
            <person name="Smith A.J."/>
            <person name="Vanacova S."/>
            <person name="Villalvazo M."/>
            <person name="Haas B.J."/>
            <person name="Pertea M."/>
            <person name="Feldblyum T.V."/>
            <person name="Utterback T.R."/>
            <person name="Shu C.L."/>
            <person name="Osoegawa K."/>
            <person name="de Jong P.J."/>
            <person name="Hrdy I."/>
            <person name="Horvathova L."/>
            <person name="Zubacova Z."/>
            <person name="Dolezal P."/>
            <person name="Malik S.B."/>
            <person name="Logsdon J.M. Jr."/>
            <person name="Henze K."/>
            <person name="Gupta A."/>
            <person name="Wang C.C."/>
            <person name="Dunne R.L."/>
            <person name="Upcroft J.A."/>
            <person name="Upcroft P."/>
            <person name="White O."/>
            <person name="Salzberg S.L."/>
            <person name="Tang P."/>
            <person name="Chiu C.-H."/>
            <person name="Lee Y.-S."/>
            <person name="Embley T.M."/>
            <person name="Coombs G.H."/>
            <person name="Mottram J.C."/>
            <person name="Tachezy J."/>
            <person name="Fraser-Liggett C.M."/>
            <person name="Johnson P.J."/>
        </authorList>
    </citation>
    <scope>NUCLEOTIDE SEQUENCE [LARGE SCALE GENOMIC DNA]</scope>
    <source>
        <strain evidence="8">G3</strain>
    </source>
</reference>
<accession>A2ES76</accession>
<gene>
    <name evidence="8" type="ORF">TVAG_453310</name>
</gene>
<dbReference type="EMBL" id="DS113473">
    <property type="protein sequence ID" value="EAY04513.1"/>
    <property type="molecule type" value="Genomic_DNA"/>
</dbReference>
<keyword evidence="5" id="KW-0378">Hydrolase</keyword>
<reference evidence="8" key="1">
    <citation type="submission" date="2006-10" db="EMBL/GenBank/DDBJ databases">
        <authorList>
            <person name="Amadeo P."/>
            <person name="Zhao Q."/>
            <person name="Wortman J."/>
            <person name="Fraser-Liggett C."/>
            <person name="Carlton J."/>
        </authorList>
    </citation>
    <scope>NUCLEOTIDE SEQUENCE</scope>
    <source>
        <strain evidence="8">G3</strain>
    </source>
</reference>
<proteinExistence type="inferred from homology"/>
<name>A2ES76_TRIV3</name>
<evidence type="ECO:0000256" key="4">
    <source>
        <dbReference type="ARBA" id="ARBA00022723"/>
    </source>
</evidence>
<dbReference type="GO" id="GO:0046872">
    <property type="term" value="F:metal ion binding"/>
    <property type="evidence" value="ECO:0007669"/>
    <property type="project" value="UniProtKB-KW"/>
</dbReference>
<dbReference type="GO" id="GO:0006508">
    <property type="term" value="P:proteolysis"/>
    <property type="evidence" value="ECO:0007669"/>
    <property type="project" value="UniProtKB-KW"/>
</dbReference>
<organism evidence="8 9">
    <name type="scientific">Trichomonas vaginalis (strain ATCC PRA-98 / G3)</name>
    <dbReference type="NCBI Taxonomy" id="412133"/>
    <lineage>
        <taxon>Eukaryota</taxon>
        <taxon>Metamonada</taxon>
        <taxon>Parabasalia</taxon>
        <taxon>Trichomonadida</taxon>
        <taxon>Trichomonadidae</taxon>
        <taxon>Trichomonas</taxon>
    </lineage>
</organism>
<dbReference type="InParanoid" id="A2ES76"/>